<protein>
    <submittedName>
        <fullName evidence="1">Uncharacterized protein</fullName>
    </submittedName>
</protein>
<sequence>MPDNRVHCYLKKVYWGEPQNQRIDSHCCKQIREKGYFMEGKMGCTSFVEDIAVDELSGNQTWSQIEWPVISSVSGSHQSRD</sequence>
<keyword evidence="2" id="KW-1185">Reference proteome</keyword>
<reference evidence="1" key="2">
    <citation type="submission" date="2020-09" db="EMBL/GenBank/DDBJ databases">
        <authorList>
            <person name="Sun Q."/>
            <person name="Zhou Y."/>
        </authorList>
    </citation>
    <scope>NUCLEOTIDE SEQUENCE</scope>
    <source>
        <strain evidence="1">CGMCC 1.15254</strain>
    </source>
</reference>
<dbReference type="Proteomes" id="UP000632498">
    <property type="component" value="Unassembled WGS sequence"/>
</dbReference>
<evidence type="ECO:0000313" key="1">
    <source>
        <dbReference type="EMBL" id="GGF74451.1"/>
    </source>
</evidence>
<dbReference type="EMBL" id="BMHV01000032">
    <property type="protein sequence ID" value="GGF74451.1"/>
    <property type="molecule type" value="Genomic_DNA"/>
</dbReference>
<name>A0A917C7N6_9PROT</name>
<organism evidence="1 2">
    <name type="scientific">Terasakiella brassicae</name>
    <dbReference type="NCBI Taxonomy" id="1634917"/>
    <lineage>
        <taxon>Bacteria</taxon>
        <taxon>Pseudomonadati</taxon>
        <taxon>Pseudomonadota</taxon>
        <taxon>Alphaproteobacteria</taxon>
        <taxon>Rhodospirillales</taxon>
        <taxon>Terasakiellaceae</taxon>
        <taxon>Terasakiella</taxon>
    </lineage>
</organism>
<dbReference type="AlphaFoldDB" id="A0A917C7N6"/>
<accession>A0A917C7N6</accession>
<reference evidence="1" key="1">
    <citation type="journal article" date="2014" name="Int. J. Syst. Evol. Microbiol.">
        <title>Complete genome sequence of Corynebacterium casei LMG S-19264T (=DSM 44701T), isolated from a smear-ripened cheese.</title>
        <authorList>
            <consortium name="US DOE Joint Genome Institute (JGI-PGF)"/>
            <person name="Walter F."/>
            <person name="Albersmeier A."/>
            <person name="Kalinowski J."/>
            <person name="Ruckert C."/>
        </authorList>
    </citation>
    <scope>NUCLEOTIDE SEQUENCE</scope>
    <source>
        <strain evidence="1">CGMCC 1.15254</strain>
    </source>
</reference>
<proteinExistence type="predicted"/>
<gene>
    <name evidence="1" type="ORF">GCM10011332_30710</name>
</gene>
<evidence type="ECO:0000313" key="2">
    <source>
        <dbReference type="Proteomes" id="UP000632498"/>
    </source>
</evidence>
<comment type="caution">
    <text evidence="1">The sequence shown here is derived from an EMBL/GenBank/DDBJ whole genome shotgun (WGS) entry which is preliminary data.</text>
</comment>